<keyword evidence="1" id="KW-0378">Hydrolase</keyword>
<proteinExistence type="predicted"/>
<dbReference type="AlphaFoldDB" id="A0A450XVI3"/>
<dbReference type="CDD" id="cd00303">
    <property type="entry name" value="retropepsin_like"/>
    <property type="match status" value="1"/>
</dbReference>
<dbReference type="Gene3D" id="2.40.70.10">
    <property type="entry name" value="Acid Proteases"/>
    <property type="match status" value="1"/>
</dbReference>
<sequence length="134" mass="15035">MGVFRVPITMRNWQNRFLPEDQWGEDVDCDAIVDTGAAELAIPAKLVQRLNLEQTGEVRVSTADGGEHTYRIFGIVDLSVQGRSCQVRAIEIPHGVEPLLGAVPLEEMDWHISPLERKLVPNPRSPDRPLLPLY</sequence>
<name>A0A450XVI3_9GAMM</name>
<dbReference type="Pfam" id="PF13650">
    <property type="entry name" value="Asp_protease_2"/>
    <property type="match status" value="1"/>
</dbReference>
<organism evidence="1">
    <name type="scientific">Candidatus Kentrum sp. MB</name>
    <dbReference type="NCBI Taxonomy" id="2138164"/>
    <lineage>
        <taxon>Bacteria</taxon>
        <taxon>Pseudomonadati</taxon>
        <taxon>Pseudomonadota</taxon>
        <taxon>Gammaproteobacteria</taxon>
        <taxon>Candidatus Kentrum</taxon>
    </lineage>
</organism>
<dbReference type="EMBL" id="CAADGH010000042">
    <property type="protein sequence ID" value="VFK76113.1"/>
    <property type="molecule type" value="Genomic_DNA"/>
</dbReference>
<protein>
    <submittedName>
        <fullName evidence="1">Clan AA aspartic protease, AF_0612 family</fullName>
    </submittedName>
</protein>
<reference evidence="1" key="1">
    <citation type="submission" date="2019-02" db="EMBL/GenBank/DDBJ databases">
        <authorList>
            <person name="Gruber-Vodicka R. H."/>
            <person name="Seah K. B. B."/>
        </authorList>
    </citation>
    <scope>NUCLEOTIDE SEQUENCE</scope>
    <source>
        <strain evidence="2">BECK_BZ198</strain>
        <strain evidence="1">BECK_BZ199</strain>
    </source>
</reference>
<evidence type="ECO:0000313" key="2">
    <source>
        <dbReference type="EMBL" id="VFK76113.1"/>
    </source>
</evidence>
<gene>
    <name evidence="2" type="ORF">BECKMB1821H_GA0114242_104219</name>
    <name evidence="1" type="ORF">BECKMB1821I_GA0114274_104219</name>
</gene>
<accession>A0A450XVI3</accession>
<dbReference type="SUPFAM" id="SSF50630">
    <property type="entry name" value="Acid proteases"/>
    <property type="match status" value="1"/>
</dbReference>
<keyword evidence="1" id="KW-0645">Protease</keyword>
<dbReference type="GO" id="GO:0008233">
    <property type="term" value="F:peptidase activity"/>
    <property type="evidence" value="ECO:0007669"/>
    <property type="project" value="UniProtKB-KW"/>
</dbReference>
<dbReference type="EMBL" id="CAADFQ010000042">
    <property type="protein sequence ID" value="VFK33247.1"/>
    <property type="molecule type" value="Genomic_DNA"/>
</dbReference>
<dbReference type="InterPro" id="IPR021109">
    <property type="entry name" value="Peptidase_aspartic_dom_sf"/>
</dbReference>
<evidence type="ECO:0000313" key="1">
    <source>
        <dbReference type="EMBL" id="VFK33247.1"/>
    </source>
</evidence>
<dbReference type="GO" id="GO:0006508">
    <property type="term" value="P:proteolysis"/>
    <property type="evidence" value="ECO:0007669"/>
    <property type="project" value="UniProtKB-KW"/>
</dbReference>